<name>A0A0C3B6Q9_SERVB</name>
<feature type="compositionally biased region" description="Basic and acidic residues" evidence="1">
    <location>
        <begin position="118"/>
        <end position="140"/>
    </location>
</feature>
<evidence type="ECO:0000313" key="2">
    <source>
        <dbReference type="EMBL" id="KIM27121.1"/>
    </source>
</evidence>
<evidence type="ECO:0000256" key="1">
    <source>
        <dbReference type="SAM" id="MobiDB-lite"/>
    </source>
</evidence>
<organism evidence="2 3">
    <name type="scientific">Serendipita vermifera MAFF 305830</name>
    <dbReference type="NCBI Taxonomy" id="933852"/>
    <lineage>
        <taxon>Eukaryota</taxon>
        <taxon>Fungi</taxon>
        <taxon>Dikarya</taxon>
        <taxon>Basidiomycota</taxon>
        <taxon>Agaricomycotina</taxon>
        <taxon>Agaricomycetes</taxon>
        <taxon>Sebacinales</taxon>
        <taxon>Serendipitaceae</taxon>
        <taxon>Serendipita</taxon>
    </lineage>
</organism>
<sequence>MERDKIEKFNERTRQIEARANEPAEPLAREATRQVAKRGSIERIEEALYQQELQFEHEEQRIQDELYASPTPPRIPIRVPETASALPKQAPTVTDPPCSPAYSTRGFDPLGSPAHSVLEPEDHPPRSPERSTHGIDHDASTRSPTRSTRGLEEPGLSAVCTSYVPKSPSKVFLSFRDSNGTGIEPKKLPSRTNTTLPSTNFSIGGGSLGGFGQRPTMNTKFGFGPSPAATGFGVDAGSPPSNTAGGNIGFGAAPVANTRFRSGSTQPFGSVMNAGGFTGSRPQLGTFDSDVSSFGATTHPTQTPAVAPDTASGGDDLFAVMMKDIDTEEFGECIAWEFDIPEEGVLNADYNDAREKAPEAIADDYFSKQLDPGHQDDAVDASSAGNEPGGLGNDFKIADAQNKSPTLRVPTPAPAPEPEPELMPAPPEEPPMVTFARKKKKGGRKSRRCVQSLSPI</sequence>
<protein>
    <submittedName>
        <fullName evidence="2">Uncharacterized protein</fullName>
    </submittedName>
</protein>
<proteinExistence type="predicted"/>
<reference evidence="2 3" key="1">
    <citation type="submission" date="2014-04" db="EMBL/GenBank/DDBJ databases">
        <authorList>
            <consortium name="DOE Joint Genome Institute"/>
            <person name="Kuo A."/>
            <person name="Zuccaro A."/>
            <person name="Kohler A."/>
            <person name="Nagy L.G."/>
            <person name="Floudas D."/>
            <person name="Copeland A."/>
            <person name="Barry K.W."/>
            <person name="Cichocki N."/>
            <person name="Veneault-Fourrey C."/>
            <person name="LaButti K."/>
            <person name="Lindquist E.A."/>
            <person name="Lipzen A."/>
            <person name="Lundell T."/>
            <person name="Morin E."/>
            <person name="Murat C."/>
            <person name="Sun H."/>
            <person name="Tunlid A."/>
            <person name="Henrissat B."/>
            <person name="Grigoriev I.V."/>
            <person name="Hibbett D.S."/>
            <person name="Martin F."/>
            <person name="Nordberg H.P."/>
            <person name="Cantor M.N."/>
            <person name="Hua S.X."/>
        </authorList>
    </citation>
    <scope>NUCLEOTIDE SEQUENCE [LARGE SCALE GENOMIC DNA]</scope>
    <source>
        <strain evidence="2 3">MAFF 305830</strain>
    </source>
</reference>
<dbReference type="Proteomes" id="UP000054097">
    <property type="component" value="Unassembled WGS sequence"/>
</dbReference>
<accession>A0A0C3B6Q9</accession>
<evidence type="ECO:0000313" key="3">
    <source>
        <dbReference type="Proteomes" id="UP000054097"/>
    </source>
</evidence>
<feature type="region of interest" description="Disordered" evidence="1">
    <location>
        <begin position="365"/>
        <end position="456"/>
    </location>
</feature>
<feature type="compositionally biased region" description="Pro residues" evidence="1">
    <location>
        <begin position="411"/>
        <end position="430"/>
    </location>
</feature>
<dbReference type="HOGENOM" id="CLU_600145_0_0_1"/>
<feature type="compositionally biased region" description="Polar residues" evidence="1">
    <location>
        <begin position="190"/>
        <end position="200"/>
    </location>
</feature>
<gene>
    <name evidence="2" type="ORF">M408DRAFT_173699</name>
</gene>
<dbReference type="EMBL" id="KN824301">
    <property type="protein sequence ID" value="KIM27121.1"/>
    <property type="molecule type" value="Genomic_DNA"/>
</dbReference>
<dbReference type="AlphaFoldDB" id="A0A0C3B6Q9"/>
<feature type="region of interest" description="Disordered" evidence="1">
    <location>
        <begin position="183"/>
        <end position="206"/>
    </location>
</feature>
<feature type="compositionally biased region" description="Basic residues" evidence="1">
    <location>
        <begin position="436"/>
        <end position="448"/>
    </location>
</feature>
<reference evidence="3" key="2">
    <citation type="submission" date="2015-01" db="EMBL/GenBank/DDBJ databases">
        <title>Evolutionary Origins and Diversification of the Mycorrhizal Mutualists.</title>
        <authorList>
            <consortium name="DOE Joint Genome Institute"/>
            <consortium name="Mycorrhizal Genomics Consortium"/>
            <person name="Kohler A."/>
            <person name="Kuo A."/>
            <person name="Nagy L.G."/>
            <person name="Floudas D."/>
            <person name="Copeland A."/>
            <person name="Barry K.W."/>
            <person name="Cichocki N."/>
            <person name="Veneault-Fourrey C."/>
            <person name="LaButti K."/>
            <person name="Lindquist E.A."/>
            <person name="Lipzen A."/>
            <person name="Lundell T."/>
            <person name="Morin E."/>
            <person name="Murat C."/>
            <person name="Riley R."/>
            <person name="Ohm R."/>
            <person name="Sun H."/>
            <person name="Tunlid A."/>
            <person name="Henrissat B."/>
            <person name="Grigoriev I.V."/>
            <person name="Hibbett D.S."/>
            <person name="Martin F."/>
        </authorList>
    </citation>
    <scope>NUCLEOTIDE SEQUENCE [LARGE SCALE GENOMIC DNA]</scope>
    <source>
        <strain evidence="3">MAFF 305830</strain>
    </source>
</reference>
<feature type="region of interest" description="Disordered" evidence="1">
    <location>
        <begin position="63"/>
        <end position="156"/>
    </location>
</feature>
<keyword evidence="3" id="KW-1185">Reference proteome</keyword>